<name>A0A9W6P7N8_9ACTN</name>
<comment type="caution">
    <text evidence="1">The sequence shown here is derived from an EMBL/GenBank/DDBJ whole genome shotgun (WGS) entry which is preliminary data.</text>
</comment>
<accession>A0A9W6P7N8</accession>
<evidence type="ECO:0000313" key="1">
    <source>
        <dbReference type="EMBL" id="GLU49004.1"/>
    </source>
</evidence>
<gene>
    <name evidence="1" type="ORF">Nans01_33550</name>
</gene>
<protein>
    <submittedName>
        <fullName evidence="1">Uncharacterized protein</fullName>
    </submittedName>
</protein>
<keyword evidence="2" id="KW-1185">Reference proteome</keyword>
<sequence>MIKEFARSTLSLTTDPAPPAVQAFQERTHVSFPTGDTTASGDFLRFRTLENTLLERHPDLTGRVEFNDFDPLLLKVTLSGERSVVLARVNFERRTAWTIVGPTPHSEPSVWALDTSVDVLADALHAHAAAHILGTPVPSPLRWDEGETSDMTRLADLLDAAGVRVRRVVAGNRWFAKGSRGAPELELVGESAGVYVDAELADSFVRISVKPATGWLVDAYIRDLGAWGRLDLAHALWGRQAAVPGVPTTEVTVEEMADLIGKGLDRWNDSFPWKLTIRSTNPGSIPSNQQHALFPVEAPEPIHRTLFEDAPPPDTGVSTTASRDIARTVVDQLTVLGFGNVHLGDSVAPVRSHGYDVQLRDGVRKDVSLAELERLNGLAAASGEEVPKRLILVTDTGISRQAAVFADRAKAFVFRIDRSTARLTPLTGRTRQVMLPDTAPPDHDLDPW</sequence>
<proteinExistence type="predicted"/>
<evidence type="ECO:0000313" key="2">
    <source>
        <dbReference type="Proteomes" id="UP001165092"/>
    </source>
</evidence>
<dbReference type="Proteomes" id="UP001165092">
    <property type="component" value="Unassembled WGS sequence"/>
</dbReference>
<dbReference type="AlphaFoldDB" id="A0A9W6P7N8"/>
<dbReference type="EMBL" id="BSQG01000005">
    <property type="protein sequence ID" value="GLU49004.1"/>
    <property type="molecule type" value="Genomic_DNA"/>
</dbReference>
<reference evidence="1" key="1">
    <citation type="submission" date="2023-02" db="EMBL/GenBank/DDBJ databases">
        <title>Nocardiopsis ansamitocini NBRC 112285.</title>
        <authorList>
            <person name="Ichikawa N."/>
            <person name="Sato H."/>
            <person name="Tonouchi N."/>
        </authorList>
    </citation>
    <scope>NUCLEOTIDE SEQUENCE</scope>
    <source>
        <strain evidence="1">NBRC 112285</strain>
    </source>
</reference>
<organism evidence="1 2">
    <name type="scientific">Nocardiopsis ansamitocini</name>
    <dbReference type="NCBI Taxonomy" id="1670832"/>
    <lineage>
        <taxon>Bacteria</taxon>
        <taxon>Bacillati</taxon>
        <taxon>Actinomycetota</taxon>
        <taxon>Actinomycetes</taxon>
        <taxon>Streptosporangiales</taxon>
        <taxon>Nocardiopsidaceae</taxon>
        <taxon>Nocardiopsis</taxon>
    </lineage>
</organism>